<dbReference type="Proteomes" id="UP000325054">
    <property type="component" value="Unassembled WGS sequence"/>
</dbReference>
<protein>
    <submittedName>
        <fullName evidence="1">Uncharacterized protein</fullName>
    </submittedName>
</protein>
<comment type="caution">
    <text evidence="1">The sequence shown here is derived from an EMBL/GenBank/DDBJ whole genome shotgun (WGS) entry which is preliminary data.</text>
</comment>
<dbReference type="OrthoDB" id="2679997at2"/>
<proteinExistence type="predicted"/>
<gene>
    <name evidence="1" type="ORF">FZC80_19330</name>
</gene>
<accession>A0A5D4TIR7</accession>
<sequence>MSEDIKSIKELQESIQEKNERTSTYFKQLKKLLSEKKTSHKTKFISYFTYSINLSQDNTKENLLIGTYQISNFGTRPLNSPYICVKLSDGSPFAFSGKYVKNKSVIKRTIPGAWELIKEGEKNNEYWLKPLETQVLQPGESLSFSNFQLRWHEEEDYSGGLSGFFYCDENKEGTPSLNQIHLSGSFSKGGKTDESE</sequence>
<name>A0A5D4TIR7_9BACI</name>
<organism evidence="1 2">
    <name type="scientific">Rossellomorea aquimaris</name>
    <dbReference type="NCBI Taxonomy" id="189382"/>
    <lineage>
        <taxon>Bacteria</taxon>
        <taxon>Bacillati</taxon>
        <taxon>Bacillota</taxon>
        <taxon>Bacilli</taxon>
        <taxon>Bacillales</taxon>
        <taxon>Bacillaceae</taxon>
        <taxon>Rossellomorea</taxon>
    </lineage>
</organism>
<dbReference type="EMBL" id="VTEW01000021">
    <property type="protein sequence ID" value="TYS74006.1"/>
    <property type="molecule type" value="Genomic_DNA"/>
</dbReference>
<evidence type="ECO:0000313" key="1">
    <source>
        <dbReference type="EMBL" id="TYS74006.1"/>
    </source>
</evidence>
<dbReference type="RefSeq" id="WP_148992886.1">
    <property type="nucleotide sequence ID" value="NZ_VTEW01000021.1"/>
</dbReference>
<dbReference type="AlphaFoldDB" id="A0A5D4TIR7"/>
<reference evidence="1 2" key="1">
    <citation type="submission" date="2019-08" db="EMBL/GenBank/DDBJ databases">
        <title>Bacillus genomes from the desert of Cuatro Cienegas, Coahuila.</title>
        <authorList>
            <person name="Olmedo-Alvarez G."/>
        </authorList>
    </citation>
    <scope>NUCLEOTIDE SEQUENCE [LARGE SCALE GENOMIC DNA]</scope>
    <source>
        <strain evidence="1 2">CH451a_14T</strain>
    </source>
</reference>
<evidence type="ECO:0000313" key="2">
    <source>
        <dbReference type="Proteomes" id="UP000325054"/>
    </source>
</evidence>